<protein>
    <submittedName>
        <fullName evidence="2">DUF1304 domain-containing protein</fullName>
    </submittedName>
</protein>
<dbReference type="Pfam" id="PF06993">
    <property type="entry name" value="DUF1304"/>
    <property type="match status" value="1"/>
</dbReference>
<name>A0ABP7P634_9SPHI</name>
<dbReference type="PANTHER" id="PTHR38446:SF1">
    <property type="entry name" value="BLL0914 PROTEIN"/>
    <property type="match status" value="1"/>
</dbReference>
<gene>
    <name evidence="2" type="ORF">GCM10022246_12050</name>
</gene>
<keyword evidence="1" id="KW-0812">Transmembrane</keyword>
<keyword evidence="3" id="KW-1185">Reference proteome</keyword>
<feature type="transmembrane region" description="Helical" evidence="1">
    <location>
        <begin position="21"/>
        <end position="45"/>
    </location>
</feature>
<evidence type="ECO:0000313" key="3">
    <source>
        <dbReference type="Proteomes" id="UP001501081"/>
    </source>
</evidence>
<comment type="caution">
    <text evidence="2">The sequence shown here is derived from an EMBL/GenBank/DDBJ whole genome shotgun (WGS) entry which is preliminary data.</text>
</comment>
<feature type="transmembrane region" description="Helical" evidence="1">
    <location>
        <begin position="65"/>
        <end position="86"/>
    </location>
</feature>
<evidence type="ECO:0000256" key="1">
    <source>
        <dbReference type="SAM" id="Phobius"/>
    </source>
</evidence>
<reference evidence="3" key="1">
    <citation type="journal article" date="2019" name="Int. J. Syst. Evol. Microbiol.">
        <title>The Global Catalogue of Microorganisms (GCM) 10K type strain sequencing project: providing services to taxonomists for standard genome sequencing and annotation.</title>
        <authorList>
            <consortium name="The Broad Institute Genomics Platform"/>
            <consortium name="The Broad Institute Genome Sequencing Center for Infectious Disease"/>
            <person name="Wu L."/>
            <person name="Ma J."/>
        </authorList>
    </citation>
    <scope>NUCLEOTIDE SEQUENCE [LARGE SCALE GENOMIC DNA]</scope>
    <source>
        <strain evidence="3">JCM 17338</strain>
    </source>
</reference>
<keyword evidence="1" id="KW-1133">Transmembrane helix</keyword>
<dbReference type="InterPro" id="IPR009732">
    <property type="entry name" value="DUF1304"/>
</dbReference>
<feature type="transmembrane region" description="Helical" evidence="1">
    <location>
        <begin position="93"/>
        <end position="112"/>
    </location>
</feature>
<accession>A0ABP7P634</accession>
<sequence>MINPNLLYLHLPNQINMQLAAEIVIGIVAAIHIYIMWLEMFAWTTRAPKVFKTIPKDLFVPTKTLAANQGLYNGFLAAGLIWSLCIDDHHWRFYVAIFFLTCVIVAGLYGAATASKKILYVQSIPALVALILLHLR</sequence>
<proteinExistence type="predicted"/>
<dbReference type="Proteomes" id="UP001501081">
    <property type="component" value="Unassembled WGS sequence"/>
</dbReference>
<evidence type="ECO:0000313" key="2">
    <source>
        <dbReference type="EMBL" id="GAA3960311.1"/>
    </source>
</evidence>
<feature type="transmembrane region" description="Helical" evidence="1">
    <location>
        <begin position="118"/>
        <end position="135"/>
    </location>
</feature>
<organism evidence="2 3">
    <name type="scientific">Pedobacter ginsengiterrae</name>
    <dbReference type="NCBI Taxonomy" id="871696"/>
    <lineage>
        <taxon>Bacteria</taxon>
        <taxon>Pseudomonadati</taxon>
        <taxon>Bacteroidota</taxon>
        <taxon>Sphingobacteriia</taxon>
        <taxon>Sphingobacteriales</taxon>
        <taxon>Sphingobacteriaceae</taxon>
        <taxon>Pedobacter</taxon>
    </lineage>
</organism>
<dbReference type="EMBL" id="BAABAK010000004">
    <property type="protein sequence ID" value="GAA3960311.1"/>
    <property type="molecule type" value="Genomic_DNA"/>
</dbReference>
<dbReference type="PANTHER" id="PTHR38446">
    <property type="entry name" value="BLL0914 PROTEIN"/>
    <property type="match status" value="1"/>
</dbReference>
<keyword evidence="1" id="KW-0472">Membrane</keyword>